<evidence type="ECO:0000313" key="3">
    <source>
        <dbReference type="EMBL" id="SDJ67909.1"/>
    </source>
</evidence>
<organism evidence="3 4">
    <name type="scientific">Flavobacterium noncentrifugens</name>
    <dbReference type="NCBI Taxonomy" id="1128970"/>
    <lineage>
        <taxon>Bacteria</taxon>
        <taxon>Pseudomonadati</taxon>
        <taxon>Bacteroidota</taxon>
        <taxon>Flavobacteriia</taxon>
        <taxon>Flavobacteriales</taxon>
        <taxon>Flavobacteriaceae</taxon>
        <taxon>Flavobacterium</taxon>
    </lineage>
</organism>
<dbReference type="InterPro" id="IPR028974">
    <property type="entry name" value="TSP_type-3_rpt"/>
</dbReference>
<dbReference type="GO" id="GO:0005509">
    <property type="term" value="F:calcium ion binding"/>
    <property type="evidence" value="ECO:0007669"/>
    <property type="project" value="InterPro"/>
</dbReference>
<protein>
    <submittedName>
        <fullName evidence="3">Gliding motility-associated C-terminal domain-containing protein</fullName>
    </submittedName>
</protein>
<reference evidence="3 4" key="1">
    <citation type="submission" date="2016-10" db="EMBL/GenBank/DDBJ databases">
        <authorList>
            <person name="de Groot N.N."/>
        </authorList>
    </citation>
    <scope>NUCLEOTIDE SEQUENCE [LARGE SCALE GENOMIC DNA]</scope>
    <source>
        <strain evidence="3 4">CGMCC 1.10076</strain>
    </source>
</reference>
<accession>A0A1G8VPN8</accession>
<gene>
    <name evidence="3" type="ORF">SAMN04487935_1467</name>
</gene>
<dbReference type="InterPro" id="IPR035234">
    <property type="entry name" value="IgGFc-bd_N"/>
</dbReference>
<keyword evidence="1" id="KW-0732">Signal</keyword>
<dbReference type="RefSeq" id="WP_255314662.1">
    <property type="nucleotide sequence ID" value="NZ_BKAI01000003.1"/>
</dbReference>
<evidence type="ECO:0000256" key="1">
    <source>
        <dbReference type="SAM" id="SignalP"/>
    </source>
</evidence>
<feature type="domain" description="IgGFc-binding protein N-terminal" evidence="2">
    <location>
        <begin position="142"/>
        <end position="460"/>
    </location>
</feature>
<dbReference type="STRING" id="1128970.SAMN04487935_1467"/>
<dbReference type="Pfam" id="PF13585">
    <property type="entry name" value="CHU_C"/>
    <property type="match status" value="1"/>
</dbReference>
<keyword evidence="4" id="KW-1185">Reference proteome</keyword>
<proteinExistence type="predicted"/>
<evidence type="ECO:0000259" key="2">
    <source>
        <dbReference type="Pfam" id="PF17517"/>
    </source>
</evidence>
<dbReference type="Pfam" id="PF17517">
    <property type="entry name" value="IgGFc_binding"/>
    <property type="match status" value="1"/>
</dbReference>
<feature type="chain" id="PRO_5011775888" evidence="1">
    <location>
        <begin position="26"/>
        <end position="1520"/>
    </location>
</feature>
<sequence>MLLQYNMMKKTIFWCLLLFPFFIHAQFSKTHYIPPLSSTDNPSGIAEDQYLYVSTPSINPVNFRVIALGGDTINATVSRDAPYIQRIGTGENTQLIVREDLVNRVLSNKGYIIEAEDMVYVSARVMAGGQNQAGALVSKGLAALGKEFRIGSMLNTNTTASAYGSALYTFVAVMATENNTTITFSDIKPGAVLLRNAAAGNHPAPIVLNSGQSFVMAVSGEDGEPNRDALIGALVASDKPIAVNCGSFSGTNASQNLDLGFDQIVDAERTGKNYVFIRGDGADIVERVLLVAHHPNTTISINGVLSPIVLNAGEYASLDGNYYDANGNLFITSSENIFAYQSVGKINTGPSLYANQELFFVPPLSCQTPHSIDNIPQIDKIGTKLFPGRITLITKTGSVLSFRINGISYAYNDLTTIPGLVKTGPLTVTGNPDYVTYNIKGLSGNVAAFSNSELYLASYGTNNAATFGGFYSGFTFNPEISFDAVNAAVTNCLPNTRLTVNSLSPFDAFQWFFNDAPIAAPDGIRNYYIPLQPGYYHVKASIIGCGIPLLSNKIPASYCPADSDNDGSVNNIDQDNDADGISNCTESLGSSNINLALVNSLNIGQITKGNYSNSYRNTVVTNLPGNTLVNRNNDFLSSVTAGKGNSLNMQLNFDQPSSKPISLKIKYPDATDPGYLLDSNSEFRISSGVNENITVLNPNNQLLIDTNYDGIFESGITSYSSFEIHFRINGNVPLAAGSGTFSFNANLIRELKFEHINLSNTTTSKATFSIIATCIPKDTDGDGITDDNDLDSDNDGITDAIEAQRNIFIPRLNADANHDGIDDAYGTGIIPFDNDNDGVPDYLDLDSDNDGIYDLIESGNTSSNDADLNGRIDGSATSFANQGLSVSIQTTPTSGILNYTVADTDFDGIANYRDKDSDNDGCTDVNEAGFSDPNNDGILGGVPVTTDANGRVTTAGGYTILPNNEYITLIPITITAQPQNLNTCLLQQAFFTINATPVSAYQWQVFTSGNWADITNNTQYSGATTANLTIAAVTQNMHNFRYRVVMSITGKICTLNSAEALLKVLPLPAVVTPVKFFECDEDAVIDGRTKIDLTSTKSAILPGHTTEIFEYYKSFPGAQNQTATELIVTPNDFYTGNNIIWVRVTNSNSCFNITEMNITISATQIPATFLDTYQNCDDFLDANGNNNANNNDRDGISFFDFSATTARIQALIPISTPFTIKYYKNRADAVVQRNPITDIVNYRNIGYLNSQDIWVRIQSDVDPNCFHFGPYVKLIVDPLPAITKTEEVLLCQDGPIIIETLDPGLPANAILSDYTFEWTHNGNIVGTNATLPISETGTFYVKVTSRQLCEETKEITVVLSNKAHIKDIRVNDLSDENTIAITATGYGNYVYSLDYPNAYQASNIFYNVEPGVHSVYVKDLNGCGTVGPIGVSVLGMPKFFTPNGDGYNDTWNFKGTTSTYYQNAVIRIFDRFGRLVKQISGLGEGWDGTINSVPLPADDYWYAIDLEDRKTIRGHFSLKR</sequence>
<dbReference type="EMBL" id="FNEZ01000002">
    <property type="protein sequence ID" value="SDJ67909.1"/>
    <property type="molecule type" value="Genomic_DNA"/>
</dbReference>
<dbReference type="InterPro" id="IPR026341">
    <property type="entry name" value="T9SS_type_B"/>
</dbReference>
<name>A0A1G8VPN8_9FLAO</name>
<dbReference type="Proteomes" id="UP000199580">
    <property type="component" value="Unassembled WGS sequence"/>
</dbReference>
<dbReference type="SUPFAM" id="SSF103647">
    <property type="entry name" value="TSP type-3 repeat"/>
    <property type="match status" value="1"/>
</dbReference>
<dbReference type="Gene3D" id="4.10.1080.10">
    <property type="entry name" value="TSP type-3 repeat"/>
    <property type="match status" value="1"/>
</dbReference>
<evidence type="ECO:0000313" key="4">
    <source>
        <dbReference type="Proteomes" id="UP000199580"/>
    </source>
</evidence>
<dbReference type="NCBIfam" id="TIGR04131">
    <property type="entry name" value="Bac_Flav_CTERM"/>
    <property type="match status" value="1"/>
</dbReference>
<feature type="signal peptide" evidence="1">
    <location>
        <begin position="1"/>
        <end position="25"/>
    </location>
</feature>